<organism evidence="1 2">
    <name type="scientific">Cupriavidus plantarum</name>
    <dbReference type="NCBI Taxonomy" id="942865"/>
    <lineage>
        <taxon>Bacteria</taxon>
        <taxon>Pseudomonadati</taxon>
        <taxon>Pseudomonadota</taxon>
        <taxon>Betaproteobacteria</taxon>
        <taxon>Burkholderiales</taxon>
        <taxon>Burkholderiaceae</taxon>
        <taxon>Cupriavidus</taxon>
    </lineage>
</organism>
<dbReference type="Pfam" id="PF04365">
    <property type="entry name" value="BrnT_toxin"/>
    <property type="match status" value="1"/>
</dbReference>
<dbReference type="AlphaFoldDB" id="A0A316EMK8"/>
<gene>
    <name evidence="1" type="ORF">C7419_108102</name>
</gene>
<name>A0A316EMK8_9BURK</name>
<evidence type="ECO:0000313" key="2">
    <source>
        <dbReference type="Proteomes" id="UP000245754"/>
    </source>
</evidence>
<proteinExistence type="predicted"/>
<keyword evidence="2" id="KW-1185">Reference proteome</keyword>
<protein>
    <submittedName>
        <fullName evidence="1">Uncharacterized protein</fullName>
    </submittedName>
</protein>
<dbReference type="RefSeq" id="WP_109585320.1">
    <property type="nucleotide sequence ID" value="NZ_CAJPUX010000006.1"/>
</dbReference>
<sequence>MLIDYDPAKDLVNQAKHGISLAAAGLLDWETVLISVDKRNDYGEDRFRAFGLLDDRLYLVVFTIRGQGLRAISMRKANQREVRRYEQA</sequence>
<accession>A0A316EMK8</accession>
<reference evidence="1 2" key="1">
    <citation type="submission" date="2018-05" db="EMBL/GenBank/DDBJ databases">
        <title>Genomic Encyclopedia of Type Strains, Phase IV (KMG-V): Genome sequencing to study the core and pangenomes of soil and plant-associated prokaryotes.</title>
        <authorList>
            <person name="Whitman W."/>
        </authorList>
    </citation>
    <scope>NUCLEOTIDE SEQUENCE [LARGE SCALE GENOMIC DNA]</scope>
    <source>
        <strain evidence="1 2">SLV-132</strain>
    </source>
</reference>
<evidence type="ECO:0000313" key="1">
    <source>
        <dbReference type="EMBL" id="PWK31961.1"/>
    </source>
</evidence>
<dbReference type="InterPro" id="IPR007460">
    <property type="entry name" value="BrnT_toxin"/>
</dbReference>
<dbReference type="Gene3D" id="3.10.450.530">
    <property type="entry name" value="Ribonuclease toxin, BrnT, of type II toxin-antitoxin system"/>
    <property type="match status" value="1"/>
</dbReference>
<dbReference type="InterPro" id="IPR038573">
    <property type="entry name" value="BrnT_sf"/>
</dbReference>
<dbReference type="GeneID" id="98343270"/>
<comment type="caution">
    <text evidence="1">The sequence shown here is derived from an EMBL/GenBank/DDBJ whole genome shotgun (WGS) entry which is preliminary data.</text>
</comment>
<dbReference type="Proteomes" id="UP000245754">
    <property type="component" value="Unassembled WGS sequence"/>
</dbReference>
<dbReference type="EMBL" id="QGGT01000008">
    <property type="protein sequence ID" value="PWK31961.1"/>
    <property type="molecule type" value="Genomic_DNA"/>
</dbReference>
<dbReference type="OrthoDB" id="9798158at2"/>